<keyword evidence="7" id="KW-1185">Reference proteome</keyword>
<feature type="domain" description="Sulfatase N-terminal" evidence="5">
    <location>
        <begin position="10"/>
        <end position="357"/>
    </location>
</feature>
<comment type="caution">
    <text evidence="6">The sequence shown here is derived from an EMBL/GenBank/DDBJ whole genome shotgun (WGS) entry which is preliminary data.</text>
</comment>
<evidence type="ECO:0000256" key="1">
    <source>
        <dbReference type="ARBA" id="ARBA00008779"/>
    </source>
</evidence>
<dbReference type="InterPro" id="IPR050738">
    <property type="entry name" value="Sulfatase"/>
</dbReference>
<dbReference type="InterPro" id="IPR024607">
    <property type="entry name" value="Sulfatase_CS"/>
</dbReference>
<name>A0ABW2QBN9_9MICO</name>
<keyword evidence="2" id="KW-0479">Metal-binding</keyword>
<protein>
    <submittedName>
        <fullName evidence="6">Sulfatase</fullName>
    </submittedName>
</protein>
<dbReference type="PROSITE" id="PS00149">
    <property type="entry name" value="SULFATASE_2"/>
    <property type="match status" value="1"/>
</dbReference>
<keyword evidence="4" id="KW-0106">Calcium</keyword>
<sequence>MAPDTTHQPPNVLFVMTDQQRFDTIGALGNDLIHTPNMDRLVARGATFTNAYSTCPVCVPARYTIRTGYEPPTTGLFANTEDPATHGRVAQQCGDFLPEAMRRRGYRTFGVGKFHTQPWDAPVGYDVQLHSEELYTTAGQRRGDAYASWIAAEHPEYDWVEALMGERTEMYYAPQMSPLPAALTVESWAADRAVELIERDDGRPFFGLVSFIGPHPPLAPPLPFNRLYDPDRMPPPQLGDIAVDHLDQHIPWMNHAVYAEDVSETAARVLKARYYGEITYIDQCLGRILDAVEAREDAENTVICFFSDHGDHMGDHHAWQKESFFEASTRIPFLLSWPARVPAGSTSDSLVCLTDLFGIATTAAGRPELRQGSDVLATLLDGAPGRETLFGYYGEPGTDQFKAMVRTGRHKLIWMANGGHHLLFDVAADPGELRPLQATEPEVAAHLLDLLRRHLAAHGVAAALADGELATFPYRVWPRERIHQFDRSRGVTGFPSHPRDVLAAVGP</sequence>
<evidence type="ECO:0000256" key="2">
    <source>
        <dbReference type="ARBA" id="ARBA00022723"/>
    </source>
</evidence>
<dbReference type="SUPFAM" id="SSF53649">
    <property type="entry name" value="Alkaline phosphatase-like"/>
    <property type="match status" value="1"/>
</dbReference>
<comment type="similarity">
    <text evidence="1">Belongs to the sulfatase family.</text>
</comment>
<dbReference type="InterPro" id="IPR000917">
    <property type="entry name" value="Sulfatase_N"/>
</dbReference>
<reference evidence="7" key="1">
    <citation type="journal article" date="2019" name="Int. J. Syst. Evol. Microbiol.">
        <title>The Global Catalogue of Microorganisms (GCM) 10K type strain sequencing project: providing services to taxonomists for standard genome sequencing and annotation.</title>
        <authorList>
            <consortium name="The Broad Institute Genomics Platform"/>
            <consortium name="The Broad Institute Genome Sequencing Center for Infectious Disease"/>
            <person name="Wu L."/>
            <person name="Ma J."/>
        </authorList>
    </citation>
    <scope>NUCLEOTIDE SEQUENCE [LARGE SCALE GENOMIC DNA]</scope>
    <source>
        <strain evidence="7">JCM 1490</strain>
    </source>
</reference>
<organism evidence="6 7">
    <name type="scientific">Georgenia alba</name>
    <dbReference type="NCBI Taxonomy" id="2233858"/>
    <lineage>
        <taxon>Bacteria</taxon>
        <taxon>Bacillati</taxon>
        <taxon>Actinomycetota</taxon>
        <taxon>Actinomycetes</taxon>
        <taxon>Micrococcales</taxon>
        <taxon>Bogoriellaceae</taxon>
        <taxon>Georgenia</taxon>
    </lineage>
</organism>
<dbReference type="Proteomes" id="UP001596455">
    <property type="component" value="Unassembled WGS sequence"/>
</dbReference>
<evidence type="ECO:0000256" key="4">
    <source>
        <dbReference type="ARBA" id="ARBA00022837"/>
    </source>
</evidence>
<dbReference type="RefSeq" id="WP_382396010.1">
    <property type="nucleotide sequence ID" value="NZ_JBHTCQ010000003.1"/>
</dbReference>
<dbReference type="PANTHER" id="PTHR42693">
    <property type="entry name" value="ARYLSULFATASE FAMILY MEMBER"/>
    <property type="match status" value="1"/>
</dbReference>
<proteinExistence type="inferred from homology"/>
<dbReference type="EMBL" id="JBHTCQ010000003">
    <property type="protein sequence ID" value="MFC7406531.1"/>
    <property type="molecule type" value="Genomic_DNA"/>
</dbReference>
<evidence type="ECO:0000259" key="5">
    <source>
        <dbReference type="Pfam" id="PF00884"/>
    </source>
</evidence>
<evidence type="ECO:0000313" key="7">
    <source>
        <dbReference type="Proteomes" id="UP001596455"/>
    </source>
</evidence>
<evidence type="ECO:0000313" key="6">
    <source>
        <dbReference type="EMBL" id="MFC7406531.1"/>
    </source>
</evidence>
<dbReference type="Pfam" id="PF00884">
    <property type="entry name" value="Sulfatase"/>
    <property type="match status" value="1"/>
</dbReference>
<gene>
    <name evidence="6" type="ORF">ACFQQL_15535</name>
</gene>
<keyword evidence="3" id="KW-0378">Hydrolase</keyword>
<accession>A0ABW2QBN9</accession>
<dbReference type="PANTHER" id="PTHR42693:SF33">
    <property type="entry name" value="ARYLSULFATASE"/>
    <property type="match status" value="1"/>
</dbReference>
<dbReference type="Gene3D" id="3.40.720.10">
    <property type="entry name" value="Alkaline Phosphatase, subunit A"/>
    <property type="match status" value="1"/>
</dbReference>
<evidence type="ECO:0000256" key="3">
    <source>
        <dbReference type="ARBA" id="ARBA00022801"/>
    </source>
</evidence>
<dbReference type="InterPro" id="IPR017850">
    <property type="entry name" value="Alkaline_phosphatase_core_sf"/>
</dbReference>